<proteinExistence type="inferred from homology"/>
<dbReference type="SUPFAM" id="SSF53822">
    <property type="entry name" value="Periplasmic binding protein-like I"/>
    <property type="match status" value="1"/>
</dbReference>
<feature type="chain" id="PRO_5046624362" evidence="3">
    <location>
        <begin position="27"/>
        <end position="411"/>
    </location>
</feature>
<protein>
    <submittedName>
        <fullName evidence="5">ABC transporter substrate-binding protein</fullName>
    </submittedName>
</protein>
<dbReference type="Proteomes" id="UP001165283">
    <property type="component" value="Unassembled WGS sequence"/>
</dbReference>
<name>A0ABT1A488_9PSEU</name>
<feature type="domain" description="Leucine-binding protein" evidence="4">
    <location>
        <begin position="50"/>
        <end position="389"/>
    </location>
</feature>
<dbReference type="InterPro" id="IPR028081">
    <property type="entry name" value="Leu-bd"/>
</dbReference>
<evidence type="ECO:0000259" key="4">
    <source>
        <dbReference type="Pfam" id="PF13458"/>
    </source>
</evidence>
<keyword evidence="2 3" id="KW-0732">Signal</keyword>
<sequence length="411" mass="42239">MGEHPILTRRRLLGLFGAAATLPVLSACGSSVGGGDTGSGGSGGGGGGAVKVGLVVPQSGVYAALGTDLQRGWELWLNQNGGKFGDRTVETVIADEGEGPPTGVPAVQKVLQSDGVDVVVGLVNSATALGVKDTLAEAKKLLIVTNAGAEDVTRAQRTPYIWRSSFTNGQIAAAMGTHLASSGFKEAVYVIAPDYAAGKEVITGFTNAFQAGGGTVISSVLTPFGTTTDYQPFLTGIQQSGAKATFCFYSGAEAIAFVKQYQQFGLSSTIPLYGSGFLTEGSVLTQQADAALGVQTTLHYSDQLDNPANTAFVQAYKDAYGGESPSCFSVQSYDAANVLNRALATATALDGDALSTALGGIGTVDDSPRGPWEFENQTPKQNIYLRKVENVGGTFVNAVVQDLGPQSQPAA</sequence>
<evidence type="ECO:0000313" key="6">
    <source>
        <dbReference type="Proteomes" id="UP001165283"/>
    </source>
</evidence>
<dbReference type="EMBL" id="JAGSOV010000046">
    <property type="protein sequence ID" value="MCO1657820.1"/>
    <property type="molecule type" value="Genomic_DNA"/>
</dbReference>
<dbReference type="RefSeq" id="WP_252441460.1">
    <property type="nucleotide sequence ID" value="NZ_JAGSOV010000046.1"/>
</dbReference>
<dbReference type="Pfam" id="PF13458">
    <property type="entry name" value="Peripla_BP_6"/>
    <property type="match status" value="1"/>
</dbReference>
<dbReference type="InterPro" id="IPR028082">
    <property type="entry name" value="Peripla_BP_I"/>
</dbReference>
<evidence type="ECO:0000313" key="5">
    <source>
        <dbReference type="EMBL" id="MCO1657820.1"/>
    </source>
</evidence>
<evidence type="ECO:0000256" key="3">
    <source>
        <dbReference type="SAM" id="SignalP"/>
    </source>
</evidence>
<evidence type="ECO:0000256" key="2">
    <source>
        <dbReference type="ARBA" id="ARBA00022729"/>
    </source>
</evidence>
<keyword evidence="6" id="KW-1185">Reference proteome</keyword>
<gene>
    <name evidence="5" type="ORF">KDL28_22415</name>
</gene>
<feature type="signal peptide" evidence="3">
    <location>
        <begin position="1"/>
        <end position="26"/>
    </location>
</feature>
<reference evidence="5" key="1">
    <citation type="submission" date="2021-04" db="EMBL/GenBank/DDBJ databases">
        <title>Pseudonocardia sp. nov., isolated from sandy soil of mangrove forest.</title>
        <authorList>
            <person name="Zan Z."/>
            <person name="Huang R."/>
            <person name="Liu W."/>
        </authorList>
    </citation>
    <scope>NUCLEOTIDE SEQUENCE</scope>
    <source>
        <strain evidence="5">S2-4</strain>
    </source>
</reference>
<dbReference type="PANTHER" id="PTHR30483">
    <property type="entry name" value="LEUCINE-SPECIFIC-BINDING PROTEIN"/>
    <property type="match status" value="1"/>
</dbReference>
<dbReference type="InterPro" id="IPR051010">
    <property type="entry name" value="BCAA_transport"/>
</dbReference>
<dbReference type="CDD" id="cd20014">
    <property type="entry name" value="PBP1_RPA0668_benzoate-like"/>
    <property type="match status" value="1"/>
</dbReference>
<evidence type="ECO:0000256" key="1">
    <source>
        <dbReference type="ARBA" id="ARBA00010062"/>
    </source>
</evidence>
<comment type="caution">
    <text evidence="5">The sequence shown here is derived from an EMBL/GenBank/DDBJ whole genome shotgun (WGS) entry which is preliminary data.</text>
</comment>
<accession>A0ABT1A488</accession>
<dbReference type="Gene3D" id="3.40.50.2300">
    <property type="match status" value="2"/>
</dbReference>
<comment type="similarity">
    <text evidence="1">Belongs to the leucine-binding protein family.</text>
</comment>
<organism evidence="5 6">
    <name type="scientific">Pseudonocardia humida</name>
    <dbReference type="NCBI Taxonomy" id="2800819"/>
    <lineage>
        <taxon>Bacteria</taxon>
        <taxon>Bacillati</taxon>
        <taxon>Actinomycetota</taxon>
        <taxon>Actinomycetes</taxon>
        <taxon>Pseudonocardiales</taxon>
        <taxon>Pseudonocardiaceae</taxon>
        <taxon>Pseudonocardia</taxon>
    </lineage>
</organism>
<dbReference type="PANTHER" id="PTHR30483:SF6">
    <property type="entry name" value="PERIPLASMIC BINDING PROTEIN OF ABC TRANSPORTER FOR NATURAL AMINO ACIDS"/>
    <property type="match status" value="1"/>
</dbReference>